<sequence length="698" mass="77335">MFNAPNITKPGCPRKCGNLTVPYPFGVGLGAGCSKGIWYDIFCMTSSDPPKAFLPGSNDVEQNAMEILDISETQIRLKNQISYVCFNSTAQTSPMSSDYTRFFLKTVRAPYSVSGTANKLFAVGCRDYPRFTGSIDTGLVTLTDDGTASCRTNCSSGGNNVVASECNGIGCCQANIPKGMRSYTVTHDTFDSNHSTITSYNPCGYSFVADQESFKFRGMKDLNDPNFINRTAYDAPLVLDWVASNKTCANAKRDLDSYECKENTMCVDATDSGIGGYRCSCLPGYQGHPYLSPGCTDINECEDLDSSPCTMKCKNTLGNYTCSCPSGYIGDGRKNGTSCNPQFPALKVGLGVGLGSLSLLLTLSWAFLASRKRNLTKMKETFFQRNGGSLLKQLISPNKQDDVEQVKVFTIDELKVATKNFKEERIVGRGGYGTVYKGFLPNNQVVAVKRSKFVDEDQIEQFINELILLARIRHPNVVRLIGCCLEVEVPLLVYEFISNGTLYDHIHNRNGTTWYSWSNCLRVAMDSASALTHIHTIPIFHRDIKSANILLDDSYTAKVSDFGASRLIPLHETHLSTVVQGTLGYLDPEYFFSSQLTEKSDVYSFGVVLCELLTRTKPLLTQRQSESQNQNLATYFVKSMQLDNLFNILDPQLVIEATKEQLITIAKLVQRCLSVQGDDRPTMKEVTKELGDLWRQTI</sequence>
<evidence type="ECO:0000256" key="16">
    <source>
        <dbReference type="ARBA" id="ARBA00047558"/>
    </source>
</evidence>
<dbReference type="PANTHER" id="PTHR27005:SF492">
    <property type="entry name" value="LOW QUALITY PROTEIN: WALL-ASSOCIATED RECEPTOR KINASE-LIKE 1"/>
    <property type="match status" value="1"/>
</dbReference>
<evidence type="ECO:0000256" key="19">
    <source>
        <dbReference type="PROSITE-ProRule" id="PRU00076"/>
    </source>
</evidence>
<dbReference type="InterPro" id="IPR000152">
    <property type="entry name" value="EGF-type_Asp/Asn_hydroxyl_site"/>
</dbReference>
<evidence type="ECO:0000256" key="1">
    <source>
        <dbReference type="ARBA" id="ARBA00004479"/>
    </source>
</evidence>
<comment type="subcellular location">
    <subcellularLocation>
        <location evidence="1">Membrane</location>
        <topology evidence="1">Single-pass type I membrane protein</topology>
    </subcellularLocation>
</comment>
<dbReference type="InterPro" id="IPR049883">
    <property type="entry name" value="NOTCH1_EGF-like"/>
</dbReference>
<evidence type="ECO:0000256" key="10">
    <source>
        <dbReference type="ARBA" id="ARBA00022777"/>
    </source>
</evidence>
<keyword evidence="2" id="KW-0723">Serine/threonine-protein kinase</keyword>
<evidence type="ECO:0000256" key="15">
    <source>
        <dbReference type="ARBA" id="ARBA00023180"/>
    </source>
</evidence>
<feature type="domain" description="Protein kinase" evidence="21">
    <location>
        <begin position="421"/>
        <end position="695"/>
    </location>
</feature>
<dbReference type="GO" id="GO:0005886">
    <property type="term" value="C:plasma membrane"/>
    <property type="evidence" value="ECO:0007669"/>
    <property type="project" value="TreeGrafter"/>
</dbReference>
<keyword evidence="9 20" id="KW-0547">Nucleotide-binding</keyword>
<evidence type="ECO:0000256" key="2">
    <source>
        <dbReference type="ARBA" id="ARBA00022527"/>
    </source>
</evidence>
<accession>A0A803LBG0</accession>
<evidence type="ECO:0000256" key="5">
    <source>
        <dbReference type="ARBA" id="ARBA00022679"/>
    </source>
</evidence>
<dbReference type="Gramene" id="AUR62009199-RA">
    <property type="protein sequence ID" value="AUR62009199-RA:cds"/>
    <property type="gene ID" value="AUR62009199"/>
</dbReference>
<keyword evidence="12" id="KW-1133">Transmembrane helix</keyword>
<dbReference type="GO" id="GO:0030247">
    <property type="term" value="F:polysaccharide binding"/>
    <property type="evidence" value="ECO:0007669"/>
    <property type="project" value="InterPro"/>
</dbReference>
<dbReference type="FunFam" id="1.10.510.10:FF:000084">
    <property type="entry name" value="Wall-associated receptor kinase 2"/>
    <property type="match status" value="1"/>
</dbReference>
<dbReference type="Gene3D" id="3.30.200.20">
    <property type="entry name" value="Phosphorylase Kinase, domain 1"/>
    <property type="match status" value="1"/>
</dbReference>
<dbReference type="InterPro" id="IPR008271">
    <property type="entry name" value="Ser/Thr_kinase_AS"/>
</dbReference>
<dbReference type="InterPro" id="IPR025287">
    <property type="entry name" value="WAK_GUB"/>
</dbReference>
<evidence type="ECO:0000256" key="12">
    <source>
        <dbReference type="ARBA" id="ARBA00022989"/>
    </source>
</evidence>
<comment type="catalytic activity">
    <reaction evidence="16">
        <text>L-seryl-[protein] + ATP = O-phospho-L-seryl-[protein] + ADP + H(+)</text>
        <dbReference type="Rhea" id="RHEA:17989"/>
        <dbReference type="Rhea" id="RHEA-COMP:9863"/>
        <dbReference type="Rhea" id="RHEA-COMP:11604"/>
        <dbReference type="ChEBI" id="CHEBI:15378"/>
        <dbReference type="ChEBI" id="CHEBI:29999"/>
        <dbReference type="ChEBI" id="CHEBI:30616"/>
        <dbReference type="ChEBI" id="CHEBI:83421"/>
        <dbReference type="ChEBI" id="CHEBI:456216"/>
    </reaction>
</comment>
<dbReference type="PROSITE" id="PS50026">
    <property type="entry name" value="EGF_3"/>
    <property type="match status" value="1"/>
</dbReference>
<dbReference type="PROSITE" id="PS00010">
    <property type="entry name" value="ASX_HYDROXYL"/>
    <property type="match status" value="1"/>
</dbReference>
<keyword evidence="7" id="KW-0732">Signal</keyword>
<keyword evidence="4" id="KW-0597">Phosphoprotein</keyword>
<evidence type="ECO:0000256" key="4">
    <source>
        <dbReference type="ARBA" id="ARBA00022553"/>
    </source>
</evidence>
<dbReference type="Gene3D" id="1.10.510.10">
    <property type="entry name" value="Transferase(Phosphotransferase) domain 1"/>
    <property type="match status" value="1"/>
</dbReference>
<dbReference type="Pfam" id="PF00069">
    <property type="entry name" value="Pkinase"/>
    <property type="match status" value="1"/>
</dbReference>
<evidence type="ECO:0000256" key="8">
    <source>
        <dbReference type="ARBA" id="ARBA00022737"/>
    </source>
</evidence>
<dbReference type="GO" id="GO:0005509">
    <property type="term" value="F:calcium ion binding"/>
    <property type="evidence" value="ECO:0007669"/>
    <property type="project" value="InterPro"/>
</dbReference>
<keyword evidence="11 20" id="KW-0067">ATP-binding</keyword>
<evidence type="ECO:0000313" key="23">
    <source>
        <dbReference type="EnsemblPlants" id="AUR62009199-RA:cds"/>
    </source>
</evidence>
<evidence type="ECO:0000256" key="11">
    <source>
        <dbReference type="ARBA" id="ARBA00022840"/>
    </source>
</evidence>
<comment type="caution">
    <text evidence="19">Lacks conserved residue(s) required for the propagation of feature annotation.</text>
</comment>
<dbReference type="InterPro" id="IPR017441">
    <property type="entry name" value="Protein_kinase_ATP_BS"/>
</dbReference>
<dbReference type="InterPro" id="IPR001881">
    <property type="entry name" value="EGF-like_Ca-bd_dom"/>
</dbReference>
<dbReference type="SMART" id="SM00220">
    <property type="entry name" value="S_TKc"/>
    <property type="match status" value="1"/>
</dbReference>
<evidence type="ECO:0000256" key="7">
    <source>
        <dbReference type="ARBA" id="ARBA00022729"/>
    </source>
</evidence>
<evidence type="ECO:0000259" key="21">
    <source>
        <dbReference type="PROSITE" id="PS50011"/>
    </source>
</evidence>
<dbReference type="Pfam" id="PF13947">
    <property type="entry name" value="GUB_WAK_bind"/>
    <property type="match status" value="1"/>
</dbReference>
<dbReference type="InterPro" id="IPR000742">
    <property type="entry name" value="EGF"/>
</dbReference>
<dbReference type="PANTHER" id="PTHR27005">
    <property type="entry name" value="WALL-ASSOCIATED RECEPTOR KINASE-LIKE 21"/>
    <property type="match status" value="1"/>
</dbReference>
<keyword evidence="5" id="KW-0808">Transferase</keyword>
<dbReference type="Proteomes" id="UP000596660">
    <property type="component" value="Unplaced"/>
</dbReference>
<keyword evidence="15" id="KW-0325">Glycoprotein</keyword>
<dbReference type="PROSITE" id="PS00108">
    <property type="entry name" value="PROTEIN_KINASE_ST"/>
    <property type="match status" value="1"/>
</dbReference>
<dbReference type="InterPro" id="IPR011009">
    <property type="entry name" value="Kinase-like_dom_sf"/>
</dbReference>
<dbReference type="GO" id="GO:0004674">
    <property type="term" value="F:protein serine/threonine kinase activity"/>
    <property type="evidence" value="ECO:0007669"/>
    <property type="project" value="UniProtKB-KW"/>
</dbReference>
<keyword evidence="24" id="KW-1185">Reference proteome</keyword>
<organism evidence="23 24">
    <name type="scientific">Chenopodium quinoa</name>
    <name type="common">Quinoa</name>
    <dbReference type="NCBI Taxonomy" id="63459"/>
    <lineage>
        <taxon>Eukaryota</taxon>
        <taxon>Viridiplantae</taxon>
        <taxon>Streptophyta</taxon>
        <taxon>Embryophyta</taxon>
        <taxon>Tracheophyta</taxon>
        <taxon>Spermatophyta</taxon>
        <taxon>Magnoliopsida</taxon>
        <taxon>eudicotyledons</taxon>
        <taxon>Gunneridae</taxon>
        <taxon>Pentapetalae</taxon>
        <taxon>Caryophyllales</taxon>
        <taxon>Chenopodiaceae</taxon>
        <taxon>Chenopodioideae</taxon>
        <taxon>Atripliceae</taxon>
        <taxon>Chenopodium</taxon>
    </lineage>
</organism>
<keyword evidence="8" id="KW-0677">Repeat</keyword>
<dbReference type="EnsemblPlants" id="AUR62009199-RA">
    <property type="protein sequence ID" value="AUR62009199-RA:cds"/>
    <property type="gene ID" value="AUR62009199"/>
</dbReference>
<dbReference type="InterPro" id="IPR018097">
    <property type="entry name" value="EGF_Ca-bd_CS"/>
</dbReference>
<dbReference type="InterPro" id="IPR000719">
    <property type="entry name" value="Prot_kinase_dom"/>
</dbReference>
<dbReference type="InterPro" id="IPR045274">
    <property type="entry name" value="WAK-like"/>
</dbReference>
<evidence type="ECO:0000313" key="24">
    <source>
        <dbReference type="Proteomes" id="UP000596660"/>
    </source>
</evidence>
<proteinExistence type="predicted"/>
<keyword evidence="3 19" id="KW-0245">EGF-like domain</keyword>
<dbReference type="AlphaFoldDB" id="A0A803LBG0"/>
<dbReference type="PROSITE" id="PS50011">
    <property type="entry name" value="PROTEIN_KINASE_DOM"/>
    <property type="match status" value="1"/>
</dbReference>
<dbReference type="PROSITE" id="PS01187">
    <property type="entry name" value="EGF_CA"/>
    <property type="match status" value="1"/>
</dbReference>
<evidence type="ECO:0000256" key="18">
    <source>
        <dbReference type="ARBA" id="ARBA00058961"/>
    </source>
</evidence>
<dbReference type="Pfam" id="PF07645">
    <property type="entry name" value="EGF_CA"/>
    <property type="match status" value="1"/>
</dbReference>
<dbReference type="GO" id="GO:0007166">
    <property type="term" value="P:cell surface receptor signaling pathway"/>
    <property type="evidence" value="ECO:0007669"/>
    <property type="project" value="InterPro"/>
</dbReference>
<comment type="function">
    <text evidence="18">Serine/threonine-protein kinase that may function as a signaling receptor of extracellular matrix component. Binding to pectin may have significance in the control of cell expansion, morphogenesis and development.</text>
</comment>
<reference evidence="23" key="2">
    <citation type="submission" date="2021-03" db="UniProtKB">
        <authorList>
            <consortium name="EnsemblPlants"/>
        </authorList>
    </citation>
    <scope>IDENTIFICATION</scope>
</reference>
<name>A0A803LBG0_CHEQI</name>
<evidence type="ECO:0000256" key="6">
    <source>
        <dbReference type="ARBA" id="ARBA00022692"/>
    </source>
</evidence>
<dbReference type="SUPFAM" id="SSF56112">
    <property type="entry name" value="Protein kinase-like (PK-like)"/>
    <property type="match status" value="1"/>
</dbReference>
<feature type="domain" description="EGF-like" evidence="22">
    <location>
        <begin position="297"/>
        <end position="331"/>
    </location>
</feature>
<keyword evidence="13" id="KW-0472">Membrane</keyword>
<evidence type="ECO:0000256" key="13">
    <source>
        <dbReference type="ARBA" id="ARBA00023136"/>
    </source>
</evidence>
<evidence type="ECO:0000256" key="14">
    <source>
        <dbReference type="ARBA" id="ARBA00023157"/>
    </source>
</evidence>
<gene>
    <name evidence="23" type="primary">LOC110705834</name>
</gene>
<evidence type="ECO:0000259" key="22">
    <source>
        <dbReference type="PROSITE" id="PS50026"/>
    </source>
</evidence>
<dbReference type="SMART" id="SM00181">
    <property type="entry name" value="EGF"/>
    <property type="match status" value="2"/>
</dbReference>
<comment type="catalytic activity">
    <reaction evidence="17">
        <text>L-threonyl-[protein] + ATP = O-phospho-L-threonyl-[protein] + ADP + H(+)</text>
        <dbReference type="Rhea" id="RHEA:46608"/>
        <dbReference type="Rhea" id="RHEA-COMP:11060"/>
        <dbReference type="Rhea" id="RHEA-COMP:11605"/>
        <dbReference type="ChEBI" id="CHEBI:15378"/>
        <dbReference type="ChEBI" id="CHEBI:30013"/>
        <dbReference type="ChEBI" id="CHEBI:30616"/>
        <dbReference type="ChEBI" id="CHEBI:61977"/>
        <dbReference type="ChEBI" id="CHEBI:456216"/>
    </reaction>
</comment>
<evidence type="ECO:0000256" key="3">
    <source>
        <dbReference type="ARBA" id="ARBA00022536"/>
    </source>
</evidence>
<protein>
    <submittedName>
        <fullName evidence="23">Uncharacterized protein</fullName>
    </submittedName>
</protein>
<reference evidence="23" key="1">
    <citation type="journal article" date="2017" name="Nature">
        <title>The genome of Chenopodium quinoa.</title>
        <authorList>
            <person name="Jarvis D.E."/>
            <person name="Ho Y.S."/>
            <person name="Lightfoot D.J."/>
            <person name="Schmoeckel S.M."/>
            <person name="Li B."/>
            <person name="Borm T.J.A."/>
            <person name="Ohyanagi H."/>
            <person name="Mineta K."/>
            <person name="Michell C.T."/>
            <person name="Saber N."/>
            <person name="Kharbatia N.M."/>
            <person name="Rupper R.R."/>
            <person name="Sharp A.R."/>
            <person name="Dally N."/>
            <person name="Boughton B.A."/>
            <person name="Woo Y.H."/>
            <person name="Gao G."/>
            <person name="Schijlen E.G.W.M."/>
            <person name="Guo X."/>
            <person name="Momin A.A."/>
            <person name="Negrao S."/>
            <person name="Al-Babili S."/>
            <person name="Gehring C."/>
            <person name="Roessner U."/>
            <person name="Jung C."/>
            <person name="Murphy K."/>
            <person name="Arold S.T."/>
            <person name="Gojobori T."/>
            <person name="van der Linden C.G."/>
            <person name="van Loo E.N."/>
            <person name="Jellen E.N."/>
            <person name="Maughan P.J."/>
            <person name="Tester M."/>
        </authorList>
    </citation>
    <scope>NUCLEOTIDE SEQUENCE [LARGE SCALE GENOMIC DNA]</scope>
    <source>
        <strain evidence="23">cv. PI 614886</strain>
    </source>
</reference>
<keyword evidence="14" id="KW-1015">Disulfide bond</keyword>
<dbReference type="FunFam" id="2.10.25.10:FF:000038">
    <property type="entry name" value="Fibrillin 2"/>
    <property type="match status" value="1"/>
</dbReference>
<dbReference type="SMART" id="SM00179">
    <property type="entry name" value="EGF_CA"/>
    <property type="match status" value="2"/>
</dbReference>
<dbReference type="SUPFAM" id="SSF57196">
    <property type="entry name" value="EGF/Laminin"/>
    <property type="match status" value="1"/>
</dbReference>
<feature type="binding site" evidence="20">
    <location>
        <position position="449"/>
    </location>
    <ligand>
        <name>ATP</name>
        <dbReference type="ChEBI" id="CHEBI:30616"/>
    </ligand>
</feature>
<dbReference type="CDD" id="cd00054">
    <property type="entry name" value="EGF_CA"/>
    <property type="match status" value="2"/>
</dbReference>
<dbReference type="PROSITE" id="PS00107">
    <property type="entry name" value="PROTEIN_KINASE_ATP"/>
    <property type="match status" value="1"/>
</dbReference>
<dbReference type="FunFam" id="3.30.200.20:FF:000043">
    <property type="entry name" value="Wall-associated receptor kinase 2"/>
    <property type="match status" value="1"/>
</dbReference>
<dbReference type="Gene3D" id="2.10.25.10">
    <property type="entry name" value="Laminin"/>
    <property type="match status" value="2"/>
</dbReference>
<dbReference type="GO" id="GO:0005524">
    <property type="term" value="F:ATP binding"/>
    <property type="evidence" value="ECO:0007669"/>
    <property type="project" value="UniProtKB-UniRule"/>
</dbReference>
<evidence type="ECO:0000256" key="17">
    <source>
        <dbReference type="ARBA" id="ARBA00047951"/>
    </source>
</evidence>
<keyword evidence="10" id="KW-0418">Kinase</keyword>
<keyword evidence="6" id="KW-0812">Transmembrane</keyword>
<dbReference type="OMA" id="TEGSCHG"/>
<evidence type="ECO:0000256" key="20">
    <source>
        <dbReference type="PROSITE-ProRule" id="PRU10141"/>
    </source>
</evidence>
<evidence type="ECO:0000256" key="9">
    <source>
        <dbReference type="ARBA" id="ARBA00022741"/>
    </source>
</evidence>